<evidence type="ECO:0000256" key="13">
    <source>
        <dbReference type="ARBA" id="ARBA00023136"/>
    </source>
</evidence>
<keyword evidence="8" id="KW-0433">Leucine-rich repeat</keyword>
<sequence length="1205" mass="133965">MVMRGPAGGGGATVTERGSEERQSSNGPVKKSMREKAVERRNVNKEHNSNFKAGYIPIDEDRLHKTGLRGRKGNLAICVIVVLFILAVINLIITLVIWAVIRIGPNGCDSMEFHESGLLRFKQVSDMGVIHPLYKSTVGGRRNEDLVITGNNQPIVFQQGTTKLSVEKDKTSITSDIGMEFVDPRTQNTLFSTDYETHEFHLPNGVKILNVQKASTERITSNATSDLNIKVDGRAIVRGNEGVFITGKTIEFRMGGNMELKAENSIILNGTVMVSPSRLPSSSHGEQFNNGNWLRFKLCMCADGTLFKVQNVDLDTMDNLHLHVIAVVLYFNLPGSVGTKSQRILPATYHRSECQWDGQFLLNCSFTRISTIPEDISKTAVTADLSYNNIRTFVCSDGRNEEWMLKHLNLSNNLLSELTLTTCTNLPILETLNLNGNAIHTLTLDMPTPAHGSKKYSIVDRLLPALKVLSVERNNLNTVPRGLGLLQSLQTVHMSSNAIQHIDPKDFQNCSQLKDIDLRNNKITKIHPDAFRDLNKLQIFPTETSTVYQNFSGNGVHSPNPKAEYQKPSNTEINMKKIPVFPKVQTSIDNNESTDIYDTGLFFVRTDYRNSSAQTPNRKVRNNSGLLQSEITKATPSSPERKGTVSHNEPRHTRKFRQGMQSREEQLGLNGNKSIPSDIVHFISPSSSRRDADIENLSIYEIIENSPLTKHDCKTIYSDEKNASADVFGDSSSAEGIPFTMSDCSSLADFELEQPDVSDNLPVYQSSLDETNTDSGTEKFATPPESPTITAELQHIWKNKEENSAYFETTINYGSDTTMYETASPHSDKCSGHISVSDPDTVSSSSQEIPDTFDYFTNAESTAQNSISDSLYCQSTDFGNTVLKLKHFPTHDTEKTSEEDGLQLSLLPREPQHSLSFSHTEQKENAPAGSTEENAPAGSIEENAPAGSTDEDIARNSPEKNDGEADITLRRNMSTSEDSGFIFAPIDTGLNEVVKEPSPLHSSKESSLQLLPEHTFEKHFMFVTKQDDLLPQVKQACADKMQGGSDEKNSDGFTELQDTSNCSLPDETQTCHPMADLLHLRNSSEFTTDDHFQLDQSDDEDTYSFSIPQGFFNESTPYSSCSFPQKPTGNTISESTDSSKMKDHTTLTELENHSDTTVEHIQNSSENLNQRSQTDSGQEQFFVKKKRAFDGFANILQSRRTNFNS</sequence>
<comment type="caution">
    <text evidence="20">The sequence shown here is derived from an EMBL/GenBank/DDBJ whole genome shotgun (WGS) entry which is preliminary data.</text>
</comment>
<keyword evidence="11" id="KW-0735">Signal-anchor</keyword>
<evidence type="ECO:0000256" key="18">
    <source>
        <dbReference type="SAM" id="MobiDB-lite"/>
    </source>
</evidence>
<dbReference type="PANTHER" id="PTHR21142">
    <property type="entry name" value="SARCOGLYCANS"/>
    <property type="match status" value="1"/>
</dbReference>
<feature type="region of interest" description="Disordered" evidence="18">
    <location>
        <begin position="611"/>
        <end position="661"/>
    </location>
</feature>
<comment type="subunit">
    <text evidence="17">Cross-link to form 2 major subcomplexes: one consisting of SGCB, SGCD and SGCG and the other consisting of SGCB and SGCD. The association between SGCB and SGCG is particularly strong while SGCA is loosely associated with the other sarcoglycans.</text>
</comment>
<feature type="compositionally biased region" description="Basic and acidic residues" evidence="18">
    <location>
        <begin position="952"/>
        <end position="969"/>
    </location>
</feature>
<feature type="region of interest" description="Disordered" evidence="18">
    <location>
        <begin position="913"/>
        <end position="973"/>
    </location>
</feature>
<dbReference type="Proteomes" id="UP000796761">
    <property type="component" value="Unassembled WGS sequence"/>
</dbReference>
<dbReference type="SMART" id="SM00369">
    <property type="entry name" value="LRR_TYP"/>
    <property type="match status" value="5"/>
</dbReference>
<dbReference type="InterPro" id="IPR027659">
    <property type="entry name" value="Sgcb"/>
</dbReference>
<evidence type="ECO:0000256" key="7">
    <source>
        <dbReference type="ARBA" id="ARBA00022490"/>
    </source>
</evidence>
<proteinExistence type="inferred from homology"/>
<comment type="function">
    <text evidence="1">Component of the sarcoglycan complex, a subcomplex of the dystrophin-glycoprotein complex which forms a link between the F-actin cytoskeleton and the extracellular matrix.</text>
</comment>
<dbReference type="OrthoDB" id="660555at2759"/>
<organism evidence="20 21">
    <name type="scientific">Zosterops borbonicus</name>
    <dbReference type="NCBI Taxonomy" id="364589"/>
    <lineage>
        <taxon>Eukaryota</taxon>
        <taxon>Metazoa</taxon>
        <taxon>Chordata</taxon>
        <taxon>Craniata</taxon>
        <taxon>Vertebrata</taxon>
        <taxon>Euteleostomi</taxon>
        <taxon>Archelosauria</taxon>
        <taxon>Archosauria</taxon>
        <taxon>Dinosauria</taxon>
        <taxon>Saurischia</taxon>
        <taxon>Theropoda</taxon>
        <taxon>Coelurosauria</taxon>
        <taxon>Aves</taxon>
        <taxon>Neognathae</taxon>
        <taxon>Neoaves</taxon>
        <taxon>Telluraves</taxon>
        <taxon>Australaves</taxon>
        <taxon>Passeriformes</taxon>
        <taxon>Sylvioidea</taxon>
        <taxon>Zosteropidae</taxon>
        <taxon>Zosterops</taxon>
    </lineage>
</organism>
<evidence type="ECO:0000256" key="5">
    <source>
        <dbReference type="ARBA" id="ARBA00015329"/>
    </source>
</evidence>
<evidence type="ECO:0000256" key="6">
    <source>
        <dbReference type="ARBA" id="ARBA00022475"/>
    </source>
</evidence>
<evidence type="ECO:0000256" key="2">
    <source>
        <dbReference type="ARBA" id="ARBA00004245"/>
    </source>
</evidence>
<feature type="compositionally biased region" description="Gly residues" evidence="18">
    <location>
        <begin position="1"/>
        <end position="12"/>
    </location>
</feature>
<dbReference type="Pfam" id="PF04790">
    <property type="entry name" value="Sarcoglycan_1"/>
    <property type="match status" value="1"/>
</dbReference>
<gene>
    <name evidence="20" type="ORF">HGM15179_004181</name>
</gene>
<evidence type="ECO:0000256" key="1">
    <source>
        <dbReference type="ARBA" id="ARBA00002860"/>
    </source>
</evidence>
<feature type="region of interest" description="Disordered" evidence="18">
    <location>
        <begin position="1116"/>
        <end position="1140"/>
    </location>
</feature>
<evidence type="ECO:0000256" key="14">
    <source>
        <dbReference type="ARBA" id="ARBA00023157"/>
    </source>
</evidence>
<feature type="compositionally biased region" description="Low complexity" evidence="18">
    <location>
        <begin position="835"/>
        <end position="846"/>
    </location>
</feature>
<feature type="compositionally biased region" description="Polar residues" evidence="18">
    <location>
        <begin position="611"/>
        <end position="638"/>
    </location>
</feature>
<evidence type="ECO:0000256" key="9">
    <source>
        <dbReference type="ARBA" id="ARBA00022692"/>
    </source>
</evidence>
<dbReference type="GO" id="GO:0042383">
    <property type="term" value="C:sarcolemma"/>
    <property type="evidence" value="ECO:0007669"/>
    <property type="project" value="UniProtKB-SubCell"/>
</dbReference>
<keyword evidence="13 19" id="KW-0472">Membrane</keyword>
<comment type="subcellular location">
    <subcellularLocation>
        <location evidence="3">Cell membrane</location>
        <location evidence="3">Sarcolemma</location>
        <topology evidence="3">Single-pass type II membrane protein</topology>
    </subcellularLocation>
    <subcellularLocation>
        <location evidence="2">Cytoplasm</location>
        <location evidence="2">Cytoskeleton</location>
    </subcellularLocation>
</comment>
<keyword evidence="16" id="KW-0206">Cytoskeleton</keyword>
<dbReference type="EMBL" id="SWJQ01000086">
    <property type="protein sequence ID" value="TRZ22872.1"/>
    <property type="molecule type" value="Genomic_DNA"/>
</dbReference>
<name>A0A8K1GQH0_9PASS</name>
<evidence type="ECO:0000256" key="19">
    <source>
        <dbReference type="SAM" id="Phobius"/>
    </source>
</evidence>
<keyword evidence="7" id="KW-0963">Cytoplasm</keyword>
<evidence type="ECO:0000313" key="21">
    <source>
        <dbReference type="Proteomes" id="UP000796761"/>
    </source>
</evidence>
<feature type="region of interest" description="Disordered" evidence="18">
    <location>
        <begin position="1"/>
        <end position="39"/>
    </location>
</feature>
<keyword evidence="10" id="KW-0677">Repeat</keyword>
<keyword evidence="14" id="KW-1015">Disulfide bond</keyword>
<reference evidence="20" key="1">
    <citation type="submission" date="2019-04" db="EMBL/GenBank/DDBJ databases">
        <title>Genome assembly of Zosterops borbonicus 15179.</title>
        <authorList>
            <person name="Leroy T."/>
            <person name="Anselmetti Y."/>
            <person name="Tilak M.-K."/>
            <person name="Nabholz B."/>
        </authorList>
    </citation>
    <scope>NUCLEOTIDE SEQUENCE</scope>
    <source>
        <strain evidence="20">HGM_15179</strain>
        <tissue evidence="20">Muscle</tissue>
    </source>
</reference>
<keyword evidence="9 19" id="KW-0812">Transmembrane</keyword>
<evidence type="ECO:0000256" key="4">
    <source>
        <dbReference type="ARBA" id="ARBA00007574"/>
    </source>
</evidence>
<feature type="region of interest" description="Disordered" evidence="18">
    <location>
        <begin position="824"/>
        <end position="847"/>
    </location>
</feature>
<evidence type="ECO:0000256" key="12">
    <source>
        <dbReference type="ARBA" id="ARBA00022989"/>
    </source>
</evidence>
<dbReference type="SUPFAM" id="SSF52058">
    <property type="entry name" value="L domain-like"/>
    <property type="match status" value="1"/>
</dbReference>
<evidence type="ECO:0000256" key="17">
    <source>
        <dbReference type="ARBA" id="ARBA00026041"/>
    </source>
</evidence>
<accession>A0A8K1GQH0</accession>
<dbReference type="InterPro" id="IPR032675">
    <property type="entry name" value="LRR_dom_sf"/>
</dbReference>
<dbReference type="GO" id="GO:0005856">
    <property type="term" value="C:cytoskeleton"/>
    <property type="evidence" value="ECO:0007669"/>
    <property type="project" value="UniProtKB-SubCell"/>
</dbReference>
<dbReference type="Pfam" id="PF13855">
    <property type="entry name" value="LRR_8"/>
    <property type="match status" value="1"/>
</dbReference>
<dbReference type="InterPro" id="IPR003591">
    <property type="entry name" value="Leu-rich_rpt_typical-subtyp"/>
</dbReference>
<evidence type="ECO:0000256" key="16">
    <source>
        <dbReference type="ARBA" id="ARBA00023212"/>
    </source>
</evidence>
<keyword evidence="12 19" id="KW-1133">Transmembrane helix</keyword>
<keyword evidence="6" id="KW-1003">Cell membrane</keyword>
<dbReference type="Gene3D" id="3.80.10.10">
    <property type="entry name" value="Ribonuclease Inhibitor"/>
    <property type="match status" value="1"/>
</dbReference>
<comment type="similarity">
    <text evidence="4">Belongs to the sarcoglycan beta/delta/gamma/zeta family.</text>
</comment>
<keyword evidence="21" id="KW-1185">Reference proteome</keyword>
<feature type="compositionally biased region" description="Polar residues" evidence="18">
    <location>
        <begin position="1116"/>
        <end position="1136"/>
    </location>
</feature>
<dbReference type="InterPro" id="IPR001611">
    <property type="entry name" value="Leu-rich_rpt"/>
</dbReference>
<evidence type="ECO:0000256" key="10">
    <source>
        <dbReference type="ARBA" id="ARBA00022737"/>
    </source>
</evidence>
<feature type="transmembrane region" description="Helical" evidence="19">
    <location>
        <begin position="75"/>
        <end position="101"/>
    </location>
</feature>
<evidence type="ECO:0000256" key="15">
    <source>
        <dbReference type="ARBA" id="ARBA00023180"/>
    </source>
</evidence>
<keyword evidence="15" id="KW-0325">Glycoprotein</keyword>
<evidence type="ECO:0000256" key="3">
    <source>
        <dbReference type="ARBA" id="ARBA00004274"/>
    </source>
</evidence>
<dbReference type="PANTHER" id="PTHR21142:SF2">
    <property type="entry name" value="BETA-SARCOGLYCAN"/>
    <property type="match status" value="1"/>
</dbReference>
<evidence type="ECO:0000313" key="20">
    <source>
        <dbReference type="EMBL" id="TRZ22872.1"/>
    </source>
</evidence>
<dbReference type="GO" id="GO:0007517">
    <property type="term" value="P:muscle organ development"/>
    <property type="evidence" value="ECO:0007669"/>
    <property type="project" value="InterPro"/>
</dbReference>
<evidence type="ECO:0000256" key="11">
    <source>
        <dbReference type="ARBA" id="ARBA00022968"/>
    </source>
</evidence>
<dbReference type="PROSITE" id="PS51450">
    <property type="entry name" value="LRR"/>
    <property type="match status" value="2"/>
</dbReference>
<dbReference type="AlphaFoldDB" id="A0A8K1GQH0"/>
<evidence type="ECO:0000256" key="8">
    <source>
        <dbReference type="ARBA" id="ARBA00022614"/>
    </source>
</evidence>
<feature type="compositionally biased region" description="Basic and acidic residues" evidence="18">
    <location>
        <begin position="639"/>
        <end position="651"/>
    </location>
</feature>
<dbReference type="InterPro" id="IPR006875">
    <property type="entry name" value="Sarcoglycan"/>
</dbReference>
<protein>
    <recommendedName>
        <fullName evidence="5">Beta-sarcoglycan</fullName>
    </recommendedName>
</protein>
<dbReference type="GO" id="GO:0016012">
    <property type="term" value="C:sarcoglycan complex"/>
    <property type="evidence" value="ECO:0007669"/>
    <property type="project" value="InterPro"/>
</dbReference>